<evidence type="ECO:0000256" key="9">
    <source>
        <dbReference type="ARBA" id="ARBA00023180"/>
    </source>
</evidence>
<proteinExistence type="inferred from homology"/>
<feature type="transmembrane region" description="Helical" evidence="10">
    <location>
        <begin position="659"/>
        <end position="683"/>
    </location>
</feature>
<organism evidence="13 15">
    <name type="scientific">Heterocephalus glaber</name>
    <name type="common">Naked mole rat</name>
    <dbReference type="NCBI Taxonomy" id="10181"/>
    <lineage>
        <taxon>Eukaryota</taxon>
        <taxon>Metazoa</taxon>
        <taxon>Chordata</taxon>
        <taxon>Craniata</taxon>
        <taxon>Vertebrata</taxon>
        <taxon>Euteleostomi</taxon>
        <taxon>Mammalia</taxon>
        <taxon>Eutheria</taxon>
        <taxon>Euarchontoglires</taxon>
        <taxon>Glires</taxon>
        <taxon>Rodentia</taxon>
        <taxon>Hystricomorpha</taxon>
        <taxon>Bathyergidae</taxon>
        <taxon>Heterocephalus</taxon>
    </lineage>
</organism>
<keyword evidence="6 10" id="KW-1133">Transmembrane helix</keyword>
<dbReference type="AlphaFoldDB" id="A0AAX6SSK1"/>
<dbReference type="RefSeq" id="XP_021111479.1">
    <property type="nucleotide sequence ID" value="XM_021255820.1"/>
</dbReference>
<keyword evidence="10" id="KW-0406">Ion transport</keyword>
<dbReference type="Gene3D" id="1.20.1250.20">
    <property type="entry name" value="MFS general substrate transporter like domains"/>
    <property type="match status" value="1"/>
</dbReference>
<sequence>MQRVPNLRPVALKEEEKSGPQLSQTAKALEAEEEETTKTSSKKPPYLAMFPDAMIKFTRVSKVKTAKLSVLKKPQLAADDTSEGPCGLVCITIAWCQRFNSIRWFMAFYCALLLSQGIVFGLTDVSNNDFEQHHILTTTEKLALTLSYDISSCLLALFIAYYGGNGSRTKWIALSSFLVGFGSLLLAFPYFGVKKYESEVKTEDICSMAKSLHPCLKSKSSFKTKYISFFILGQIAQGIAGMPLYILGITFLDDSVPTHSSGIYLGIADAVAMVGYGLGFAVGAPQLKSSQNSTSPAESAVNHVQERKWLNFLFVSLLAWSTLLPFLCFPYSIAGTAKIKARKQREFRLFESRLNYWKFGGSIKDLFGAVWILLKNPVFMCQALSKASESLIIIGASEFLPIYLETQFILTPTMAAMLTGLILVPAGALGQLLGGIIVCQLKMSCKALMRFVIVSSTVSIIFIGIVIFVHCDPVRFAGINENYNGTGQLGNLTAPCNSQCECSTSLYSSVCGRDNIEYFSPCFAGCIISKTIKNQKKYYKCSCIKEGLTTADVDGDFIDAVLGKCDMNCYKLPLFFAFIFSAIVFTGFCGVPINLIIFRIVPDKLHSLAVGITYVVMRLFGTIPGPSLFKITGETSCTFRDIDRCGHTGRCWVYNKTKMAFILLGICSLCKVSTICFTAIGFYKYSNFVKEKKDILRDISTEYKIKKREKD</sequence>
<evidence type="ECO:0000256" key="10">
    <source>
        <dbReference type="RuleBase" id="RU362056"/>
    </source>
</evidence>
<evidence type="ECO:0000256" key="6">
    <source>
        <dbReference type="ARBA" id="ARBA00022989"/>
    </source>
</evidence>
<keyword evidence="9" id="KW-0325">Glycoprotein</keyword>
<feature type="transmembrane region" description="Helical" evidence="10">
    <location>
        <begin position="226"/>
        <end position="251"/>
    </location>
</feature>
<evidence type="ECO:0000313" key="14">
    <source>
        <dbReference type="RefSeq" id="XP_012926630.1"/>
    </source>
</evidence>
<dbReference type="PANTHER" id="PTHR11388">
    <property type="entry name" value="ORGANIC ANION TRANSPORTER"/>
    <property type="match status" value="1"/>
</dbReference>
<evidence type="ECO:0000256" key="3">
    <source>
        <dbReference type="ARBA" id="ARBA00022448"/>
    </source>
</evidence>
<dbReference type="SUPFAM" id="SSF103473">
    <property type="entry name" value="MFS general substrate transporter"/>
    <property type="match status" value="1"/>
</dbReference>
<feature type="transmembrane region" description="Helical" evidence="10">
    <location>
        <begin position="263"/>
        <end position="284"/>
    </location>
</feature>
<feature type="transmembrane region" description="Helical" evidence="10">
    <location>
        <begin position="142"/>
        <end position="164"/>
    </location>
</feature>
<evidence type="ECO:0000313" key="15">
    <source>
        <dbReference type="RefSeq" id="XP_021111479.1"/>
    </source>
</evidence>
<dbReference type="InterPro" id="IPR002350">
    <property type="entry name" value="Kazal_dom"/>
</dbReference>
<accession>A0AAX6SSK1</accession>
<comment type="subcellular location">
    <subcellularLocation>
        <location evidence="1 10">Cell membrane</location>
        <topology evidence="1 10">Multi-pass membrane protein</topology>
    </subcellularLocation>
</comment>
<dbReference type="NCBIfam" id="TIGR00805">
    <property type="entry name" value="oat"/>
    <property type="match status" value="1"/>
</dbReference>
<evidence type="ECO:0000256" key="5">
    <source>
        <dbReference type="ARBA" id="ARBA00022692"/>
    </source>
</evidence>
<dbReference type="InterPro" id="IPR004156">
    <property type="entry name" value="OATP"/>
</dbReference>
<evidence type="ECO:0000313" key="13">
    <source>
        <dbReference type="Proteomes" id="UP000694906"/>
    </source>
</evidence>
<dbReference type="KEGG" id="hgl:101716214"/>
<keyword evidence="3 10" id="KW-0813">Transport</keyword>
<name>A0AAX6SSK1_HETGA</name>
<feature type="domain" description="Kazal-like" evidence="12">
    <location>
        <begin position="490"/>
        <end position="545"/>
    </location>
</feature>
<gene>
    <name evidence="14 15" type="primary">Slco6a1</name>
</gene>
<dbReference type="InterPro" id="IPR036058">
    <property type="entry name" value="Kazal_dom_sf"/>
</dbReference>
<dbReference type="GO" id="GO:0006811">
    <property type="term" value="P:monoatomic ion transport"/>
    <property type="evidence" value="ECO:0007669"/>
    <property type="project" value="UniProtKB-KW"/>
</dbReference>
<keyword evidence="7 10" id="KW-0472">Membrane</keyword>
<dbReference type="CTD" id="133482"/>
<evidence type="ECO:0000256" key="11">
    <source>
        <dbReference type="SAM" id="MobiDB-lite"/>
    </source>
</evidence>
<dbReference type="Pfam" id="PF07648">
    <property type="entry name" value="Kazal_2"/>
    <property type="match status" value="1"/>
</dbReference>
<evidence type="ECO:0000256" key="7">
    <source>
        <dbReference type="ARBA" id="ARBA00023136"/>
    </source>
</evidence>
<dbReference type="Pfam" id="PF03137">
    <property type="entry name" value="OATP"/>
    <property type="match status" value="1"/>
</dbReference>
<dbReference type="FunFam" id="1.20.1250.20:FF:000384">
    <property type="entry name" value="Solute carrier organic anion transporter family member"/>
    <property type="match status" value="1"/>
</dbReference>
<keyword evidence="4" id="KW-1003">Cell membrane</keyword>
<dbReference type="GO" id="GO:0015347">
    <property type="term" value="F:sodium-independent organic anion transmembrane transporter activity"/>
    <property type="evidence" value="ECO:0007669"/>
    <property type="project" value="TreeGrafter"/>
</dbReference>
<dbReference type="PANTHER" id="PTHR11388:SF95">
    <property type="entry name" value="SOLUTE CARRIER ORGANIC ANION TRANSPORTER FAMILY MEMBER 6A1"/>
    <property type="match status" value="1"/>
</dbReference>
<feature type="transmembrane region" description="Helical" evidence="10">
    <location>
        <begin position="104"/>
        <end position="122"/>
    </location>
</feature>
<dbReference type="PROSITE" id="PS51465">
    <property type="entry name" value="KAZAL_2"/>
    <property type="match status" value="1"/>
</dbReference>
<evidence type="ECO:0000256" key="1">
    <source>
        <dbReference type="ARBA" id="ARBA00004651"/>
    </source>
</evidence>
<feature type="transmembrane region" description="Helical" evidence="10">
    <location>
        <begin position="355"/>
        <end position="374"/>
    </location>
</feature>
<dbReference type="GeneID" id="101716214"/>
<dbReference type="FunFam" id="1.20.1250.20:FF:000363">
    <property type="entry name" value="Solute carrier organic anion transporter family member"/>
    <property type="match status" value="1"/>
</dbReference>
<comment type="similarity">
    <text evidence="2 10">Belongs to the organo anion transporter (TC 2.A.60) family.</text>
</comment>
<reference evidence="14 15" key="1">
    <citation type="submission" date="2025-04" db="UniProtKB">
        <authorList>
            <consortium name="RefSeq"/>
        </authorList>
    </citation>
    <scope>IDENTIFICATION</scope>
</reference>
<feature type="transmembrane region" description="Helical" evidence="10">
    <location>
        <begin position="451"/>
        <end position="470"/>
    </location>
</feature>
<dbReference type="GO" id="GO:0016323">
    <property type="term" value="C:basolateral plasma membrane"/>
    <property type="evidence" value="ECO:0007669"/>
    <property type="project" value="TreeGrafter"/>
</dbReference>
<protein>
    <recommendedName>
        <fullName evidence="10">Solute carrier organic anion transporter family member</fullName>
    </recommendedName>
</protein>
<dbReference type="GO" id="GO:0043252">
    <property type="term" value="P:sodium-independent organic anion transport"/>
    <property type="evidence" value="ECO:0007669"/>
    <property type="project" value="TreeGrafter"/>
</dbReference>
<keyword evidence="5 10" id="KW-0812">Transmembrane</keyword>
<feature type="transmembrane region" description="Helical" evidence="10">
    <location>
        <begin position="414"/>
        <end position="439"/>
    </location>
</feature>
<dbReference type="InterPro" id="IPR036259">
    <property type="entry name" value="MFS_trans_sf"/>
</dbReference>
<dbReference type="RefSeq" id="XP_012926630.1">
    <property type="nucleotide sequence ID" value="XM_013071176.2"/>
</dbReference>
<feature type="transmembrane region" description="Helical" evidence="10">
    <location>
        <begin position="605"/>
        <end position="623"/>
    </location>
</feature>
<dbReference type="SUPFAM" id="SSF100895">
    <property type="entry name" value="Kazal-type serine protease inhibitors"/>
    <property type="match status" value="1"/>
</dbReference>
<evidence type="ECO:0000259" key="12">
    <source>
        <dbReference type="PROSITE" id="PS51465"/>
    </source>
</evidence>
<feature type="transmembrane region" description="Helical" evidence="10">
    <location>
        <begin position="574"/>
        <end position="598"/>
    </location>
</feature>
<feature type="transmembrane region" description="Helical" evidence="10">
    <location>
        <begin position="309"/>
        <end position="334"/>
    </location>
</feature>
<feature type="region of interest" description="Disordered" evidence="11">
    <location>
        <begin position="1"/>
        <end position="43"/>
    </location>
</feature>
<keyword evidence="13" id="KW-1185">Reference proteome</keyword>
<evidence type="ECO:0000256" key="8">
    <source>
        <dbReference type="ARBA" id="ARBA00023157"/>
    </source>
</evidence>
<feature type="transmembrane region" description="Helical" evidence="10">
    <location>
        <begin position="171"/>
        <end position="191"/>
    </location>
</feature>
<dbReference type="Proteomes" id="UP000694906">
    <property type="component" value="Unplaced"/>
</dbReference>
<evidence type="ECO:0000256" key="4">
    <source>
        <dbReference type="ARBA" id="ARBA00022475"/>
    </source>
</evidence>
<evidence type="ECO:0000256" key="2">
    <source>
        <dbReference type="ARBA" id="ARBA00009657"/>
    </source>
</evidence>
<keyword evidence="8" id="KW-1015">Disulfide bond</keyword>